<organism evidence="3 4">
    <name type="scientific">Amorphotheca resinae ATCC 22711</name>
    <dbReference type="NCBI Taxonomy" id="857342"/>
    <lineage>
        <taxon>Eukaryota</taxon>
        <taxon>Fungi</taxon>
        <taxon>Dikarya</taxon>
        <taxon>Ascomycota</taxon>
        <taxon>Pezizomycotina</taxon>
        <taxon>Leotiomycetes</taxon>
        <taxon>Helotiales</taxon>
        <taxon>Amorphothecaceae</taxon>
        <taxon>Amorphotheca</taxon>
    </lineage>
</organism>
<sequence>MALPPLKSVVECADFSKTVVPYISQLYTLPEQLLQSYNKPEELLAIYLATNPLVSAFAFSLFISPFFLLISEINKNYSQVDRCWSLLPTLYNAHYVVYAHLAGLPTQRLDNLIAVSTVWSLRLTFNYWRKGGYSIGSEDYRWEVLRKKISPALFFVFNVVFISLAQNILLFLVSTPTYVMLLVSRFNGTMGTADIIFARILMGLILVEFLADQQQWNYQKAKKAYQKSAKVPPGFNQEDLDRGFVVTGLWSWSRHPNFAAEQAIWVIIYQWGCWASEVLYNWTILGAMSYIFLFQASTWFTELITSSKYPDYKEYQQLVGKFLPIPGSSLPAEPTDQKAKPKPKQKTKEGRR</sequence>
<feature type="transmembrane region" description="Helical" evidence="2">
    <location>
        <begin position="152"/>
        <end position="173"/>
    </location>
</feature>
<evidence type="ECO:0008006" key="5">
    <source>
        <dbReference type="Google" id="ProtNLM"/>
    </source>
</evidence>
<keyword evidence="2" id="KW-1133">Transmembrane helix</keyword>
<dbReference type="PANTHER" id="PTHR32251">
    <property type="entry name" value="3-OXO-5-ALPHA-STEROID 4-DEHYDROGENASE"/>
    <property type="match status" value="1"/>
</dbReference>
<dbReference type="Pfam" id="PF06966">
    <property type="entry name" value="DUF1295"/>
    <property type="match status" value="1"/>
</dbReference>
<protein>
    <recommendedName>
        <fullName evidence="5">Steroid 5-alpha reductase C-terminal domain-containing protein</fullName>
    </recommendedName>
</protein>
<dbReference type="InParanoid" id="A0A2T3B6J8"/>
<keyword evidence="2" id="KW-0812">Transmembrane</keyword>
<dbReference type="Proteomes" id="UP000241818">
    <property type="component" value="Unassembled WGS sequence"/>
</dbReference>
<dbReference type="EMBL" id="KZ679009">
    <property type="protein sequence ID" value="PSS22397.1"/>
    <property type="molecule type" value="Genomic_DNA"/>
</dbReference>
<evidence type="ECO:0000256" key="2">
    <source>
        <dbReference type="SAM" id="Phobius"/>
    </source>
</evidence>
<gene>
    <name evidence="3" type="ORF">M430DRAFT_57715</name>
</gene>
<dbReference type="PANTHER" id="PTHR32251:SF23">
    <property type="entry name" value="3-OXO-5-ALPHA-STEROID 4-DEHYDROGENASE (DUF1295)"/>
    <property type="match status" value="1"/>
</dbReference>
<proteinExistence type="predicted"/>
<feature type="region of interest" description="Disordered" evidence="1">
    <location>
        <begin position="326"/>
        <end position="352"/>
    </location>
</feature>
<evidence type="ECO:0000313" key="3">
    <source>
        <dbReference type="EMBL" id="PSS22397.1"/>
    </source>
</evidence>
<reference evidence="3 4" key="1">
    <citation type="journal article" date="2018" name="New Phytol.">
        <title>Comparative genomics and transcriptomics depict ericoid mycorrhizal fungi as versatile saprotrophs and plant mutualists.</title>
        <authorList>
            <person name="Martino E."/>
            <person name="Morin E."/>
            <person name="Grelet G.A."/>
            <person name="Kuo A."/>
            <person name="Kohler A."/>
            <person name="Daghino S."/>
            <person name="Barry K.W."/>
            <person name="Cichocki N."/>
            <person name="Clum A."/>
            <person name="Dockter R.B."/>
            <person name="Hainaut M."/>
            <person name="Kuo R.C."/>
            <person name="LaButti K."/>
            <person name="Lindahl B.D."/>
            <person name="Lindquist E.A."/>
            <person name="Lipzen A."/>
            <person name="Khouja H.R."/>
            <person name="Magnuson J."/>
            <person name="Murat C."/>
            <person name="Ohm R.A."/>
            <person name="Singer S.W."/>
            <person name="Spatafora J.W."/>
            <person name="Wang M."/>
            <person name="Veneault-Fourrey C."/>
            <person name="Henrissat B."/>
            <person name="Grigoriev I.V."/>
            <person name="Martin F.M."/>
            <person name="Perotto S."/>
        </authorList>
    </citation>
    <scope>NUCLEOTIDE SEQUENCE [LARGE SCALE GENOMIC DNA]</scope>
    <source>
        <strain evidence="3 4">ATCC 22711</strain>
    </source>
</reference>
<accession>A0A2T3B6J8</accession>
<evidence type="ECO:0000313" key="4">
    <source>
        <dbReference type="Proteomes" id="UP000241818"/>
    </source>
</evidence>
<name>A0A2T3B6J8_AMORE</name>
<keyword evidence="2" id="KW-0472">Membrane</keyword>
<dbReference type="AlphaFoldDB" id="A0A2T3B6J8"/>
<dbReference type="Gene3D" id="1.20.120.1630">
    <property type="match status" value="1"/>
</dbReference>
<dbReference type="RefSeq" id="XP_024722552.1">
    <property type="nucleotide sequence ID" value="XM_024868687.1"/>
</dbReference>
<feature type="transmembrane region" description="Helical" evidence="2">
    <location>
        <begin position="44"/>
        <end position="70"/>
    </location>
</feature>
<feature type="transmembrane region" description="Helical" evidence="2">
    <location>
        <begin position="193"/>
        <end position="211"/>
    </location>
</feature>
<keyword evidence="4" id="KW-1185">Reference proteome</keyword>
<dbReference type="InterPro" id="IPR010721">
    <property type="entry name" value="UstE-like"/>
</dbReference>
<dbReference type="GeneID" id="36576768"/>
<dbReference type="GO" id="GO:0016020">
    <property type="term" value="C:membrane"/>
    <property type="evidence" value="ECO:0007669"/>
    <property type="project" value="TreeGrafter"/>
</dbReference>
<dbReference type="OrthoDB" id="201504at2759"/>
<evidence type="ECO:0000256" key="1">
    <source>
        <dbReference type="SAM" id="MobiDB-lite"/>
    </source>
</evidence>